<evidence type="ECO:0000259" key="9">
    <source>
        <dbReference type="PROSITE" id="PS50801"/>
    </source>
</evidence>
<dbReference type="SUPFAM" id="SSF52091">
    <property type="entry name" value="SpoIIaa-like"/>
    <property type="match status" value="1"/>
</dbReference>
<dbReference type="GO" id="GO:0008324">
    <property type="term" value="F:monoatomic cation transmembrane transporter activity"/>
    <property type="evidence" value="ECO:0007669"/>
    <property type="project" value="InterPro"/>
</dbReference>
<feature type="transmembrane region" description="Helical" evidence="8">
    <location>
        <begin position="817"/>
        <end position="849"/>
    </location>
</feature>
<evidence type="ECO:0000256" key="3">
    <source>
        <dbReference type="ARBA" id="ARBA00022448"/>
    </source>
</evidence>
<keyword evidence="10" id="KW-1185">Reference proteome</keyword>
<dbReference type="InterPro" id="IPR027469">
    <property type="entry name" value="Cation_efflux_TMD_sf"/>
</dbReference>
<feature type="transmembrane region" description="Helical" evidence="8">
    <location>
        <begin position="738"/>
        <end position="758"/>
    </location>
</feature>
<evidence type="ECO:0000256" key="2">
    <source>
        <dbReference type="ARBA" id="ARBA00008873"/>
    </source>
</evidence>
<dbReference type="InterPro" id="IPR001902">
    <property type="entry name" value="SLC26A/SulP_fam"/>
</dbReference>
<dbReference type="Pfam" id="PF16916">
    <property type="entry name" value="ZT_dimer"/>
    <property type="match status" value="1"/>
</dbReference>
<feature type="transmembrane region" description="Helical" evidence="8">
    <location>
        <begin position="121"/>
        <end position="146"/>
    </location>
</feature>
<comment type="subcellular location">
    <subcellularLocation>
        <location evidence="1">Membrane</location>
        <topology evidence="1">Multi-pass membrane protein</topology>
    </subcellularLocation>
</comment>
<dbReference type="Proteomes" id="UP000035681">
    <property type="component" value="Unplaced"/>
</dbReference>
<feature type="transmembrane region" description="Helical" evidence="8">
    <location>
        <begin position="693"/>
        <end position="712"/>
    </location>
</feature>
<evidence type="ECO:0000313" key="11">
    <source>
        <dbReference type="WBParaSite" id="TCONS_00004512.p1"/>
    </source>
</evidence>
<dbReference type="InterPro" id="IPR002645">
    <property type="entry name" value="STAS_dom"/>
</dbReference>
<proteinExistence type="inferred from homology"/>
<dbReference type="InterPro" id="IPR011547">
    <property type="entry name" value="SLC26A/SulP_dom"/>
</dbReference>
<evidence type="ECO:0000256" key="4">
    <source>
        <dbReference type="ARBA" id="ARBA00022692"/>
    </source>
</evidence>
<feature type="transmembrane region" description="Helical" evidence="8">
    <location>
        <begin position="276"/>
        <end position="298"/>
    </location>
</feature>
<sequence>MNRGGKKSISDKKGKENNDSNLRKPSQLVVCCDPDNLIETRPTKTSQKAENVLVLVSIITIIFIAIEFTGGIIANSLAIMTDAFHMVSDLAGFLISIIALRMARKKPTYTFSYGFYRAEIIGALASVLLIWVLTASLLVTAMIRIYNNDYEVEADTMLITAGASVIFNIIMMLVLHFGHQTHAHFGIAHSHSHVDRGSHSHSKKNNNHDSNHKNENKNNKSELKIQSPKRTHTHSHNHSHHRNINVRAALIHVIGDLLQSIGVVIAGLLIKYTGWVLADPLCTLLFSVLVMLTTIHVIKDVLSILMEAIPFHISYETVKLTLLNIDDVTGIHSLRLWSLSMEKHCASVHLEITEDADFEVVISRANKVLKEQFGCFFVSVQVNKTKVMFKEEEIESIPPSNVNSIAVDEFDILYNYNYVNKKTLFDEILSLLRNYSNRESLDNLMTKIFPFLKCISNYNYKESLSGDIIAGVTVGIVVIPQALSYALLTNVDPVYGLYTSFFAALFYMIFGTSKFISLGPFAIVSLMTGVAANNIVTKLEVIKNTEKVEYLQIHENEHIDLYNFTKMFQNNHENIEKITIVTTLVFFVGMIQIIMGLLRLGFLASYLSDQIVSGFSVGAAVHVCVAQADKLFQIQSKANNESGNILMKTFDIFWNIKDMNKIGGILSLISFIILYIGKDIINPKVKKNFKCIIPFELILILTGTTLSFYFSFNSKYNLEVVDYVPTGFTFAVMPKISLFPYMVGEILEISFVALAIHLSMCKIFSRKLGTKCDNNQELVAIGLTSFLSSFFCVYPVTSALGRSILNVECGAHTQLSALFTVLLILIVILFLAPLLSSLPMCILAVIIIYSTKTVFYKIKELKVLWKISKIDCSIWIVSFISTTFFNLMEGLLISIGYALITTVFRIQWPRWYTLSQLTGTEEYRDTGRYKRVTELNNIVVFRFDAPLLFTNVEHFQNSINKVIWKETNEREENNDVGGNKKNSEKSLSLKITPFNSLSSNKKITQTRGIVNYLIVDCSGFTFIDITSITSLIDLFHRLGKIGVTTYFAGAKAPIRDILERANFFETVPKKFFFPTIHDAVLAAGNTFSYKYSLSFPPPSASKRSKKKVVFFEKELEEQNISNIEPLSIDSVLYELYESDTN</sequence>
<feature type="compositionally biased region" description="Basic residues" evidence="7">
    <location>
        <begin position="227"/>
        <end position="240"/>
    </location>
</feature>
<dbReference type="Gene3D" id="3.30.750.24">
    <property type="entry name" value="STAS domain"/>
    <property type="match status" value="1"/>
</dbReference>
<feature type="region of interest" description="Disordered" evidence="7">
    <location>
        <begin position="192"/>
        <end position="240"/>
    </location>
</feature>
<feature type="transmembrane region" description="Helical" evidence="8">
    <location>
        <begin position="662"/>
        <end position="681"/>
    </location>
</feature>
<evidence type="ECO:0000256" key="5">
    <source>
        <dbReference type="ARBA" id="ARBA00022989"/>
    </source>
</evidence>
<dbReference type="CDD" id="cd07042">
    <property type="entry name" value="STAS_SulP_like_sulfate_transporter"/>
    <property type="match status" value="1"/>
</dbReference>
<evidence type="ECO:0000256" key="7">
    <source>
        <dbReference type="SAM" id="MobiDB-lite"/>
    </source>
</evidence>
<keyword evidence="3" id="KW-0813">Transport</keyword>
<dbReference type="NCBIfam" id="TIGR00815">
    <property type="entry name" value="sulP"/>
    <property type="match status" value="1"/>
</dbReference>
<accession>A0AAF5D0D1</accession>
<dbReference type="InterPro" id="IPR036513">
    <property type="entry name" value="STAS_dom_sf"/>
</dbReference>
<dbReference type="SUPFAM" id="SSF161111">
    <property type="entry name" value="Cation efflux protein transmembrane domain-like"/>
    <property type="match status" value="1"/>
</dbReference>
<protein>
    <submittedName>
        <fullName evidence="11">Cation efflux protein cytoplasmic domain-containing protein</fullName>
    </submittedName>
</protein>
<feature type="transmembrane region" description="Helical" evidence="8">
    <location>
        <begin position="468"/>
        <end position="488"/>
    </location>
</feature>
<feature type="transmembrane region" description="Helical" evidence="8">
    <location>
        <begin position="870"/>
        <end position="900"/>
    </location>
</feature>
<dbReference type="InterPro" id="IPR002524">
    <property type="entry name" value="Cation_efflux"/>
</dbReference>
<feature type="transmembrane region" description="Helical" evidence="8">
    <location>
        <begin position="578"/>
        <end position="598"/>
    </location>
</feature>
<organism evidence="10 11">
    <name type="scientific">Strongyloides stercoralis</name>
    <name type="common">Threadworm</name>
    <dbReference type="NCBI Taxonomy" id="6248"/>
    <lineage>
        <taxon>Eukaryota</taxon>
        <taxon>Metazoa</taxon>
        <taxon>Ecdysozoa</taxon>
        <taxon>Nematoda</taxon>
        <taxon>Chromadorea</taxon>
        <taxon>Rhabditida</taxon>
        <taxon>Tylenchina</taxon>
        <taxon>Panagrolaimomorpha</taxon>
        <taxon>Strongyloidoidea</taxon>
        <taxon>Strongyloididae</taxon>
        <taxon>Strongyloides</taxon>
    </lineage>
</organism>
<dbReference type="InterPro" id="IPR027470">
    <property type="entry name" value="Cation_efflux_CTD"/>
</dbReference>
<feature type="compositionally biased region" description="Basic and acidic residues" evidence="7">
    <location>
        <begin position="8"/>
        <end position="22"/>
    </location>
</feature>
<feature type="transmembrane region" description="Helical" evidence="8">
    <location>
        <begin position="249"/>
        <end position="270"/>
    </location>
</feature>
<evidence type="ECO:0000256" key="6">
    <source>
        <dbReference type="ARBA" id="ARBA00023136"/>
    </source>
</evidence>
<dbReference type="Pfam" id="PF00916">
    <property type="entry name" value="Sulfate_transp"/>
    <property type="match status" value="1"/>
</dbReference>
<dbReference type="WBParaSite" id="TCONS_00004512.p1">
    <property type="protein sequence ID" value="TCONS_00004512.p1"/>
    <property type="gene ID" value="XLOC_002076"/>
</dbReference>
<comment type="similarity">
    <text evidence="2">Belongs to the cation diffusion facilitator (CDF) transporter (TC 2.A.4) family. SLC30A subfamily.</text>
</comment>
<feature type="transmembrane region" description="Helical" evidence="8">
    <location>
        <begin position="158"/>
        <end position="177"/>
    </location>
</feature>
<dbReference type="Pfam" id="PF01740">
    <property type="entry name" value="STAS"/>
    <property type="match status" value="1"/>
</dbReference>
<dbReference type="AlphaFoldDB" id="A0AAF5D0D1"/>
<dbReference type="PROSITE" id="PS50801">
    <property type="entry name" value="STAS"/>
    <property type="match status" value="1"/>
</dbReference>
<dbReference type="Gene3D" id="1.20.1510.10">
    <property type="entry name" value="Cation efflux protein transmembrane domain"/>
    <property type="match status" value="1"/>
</dbReference>
<feature type="transmembrane region" description="Helical" evidence="8">
    <location>
        <begin position="778"/>
        <end position="797"/>
    </location>
</feature>
<name>A0AAF5D0D1_STRER</name>
<evidence type="ECO:0000256" key="8">
    <source>
        <dbReference type="SAM" id="Phobius"/>
    </source>
</evidence>
<dbReference type="NCBIfam" id="TIGR01297">
    <property type="entry name" value="CDF"/>
    <property type="match status" value="1"/>
</dbReference>
<dbReference type="GO" id="GO:0016020">
    <property type="term" value="C:membrane"/>
    <property type="evidence" value="ECO:0007669"/>
    <property type="project" value="UniProtKB-SubCell"/>
</dbReference>
<feature type="transmembrane region" description="Helical" evidence="8">
    <location>
        <begin position="83"/>
        <end position="100"/>
    </location>
</feature>
<feature type="region of interest" description="Disordered" evidence="7">
    <location>
        <begin position="1"/>
        <end position="22"/>
    </location>
</feature>
<evidence type="ECO:0000313" key="10">
    <source>
        <dbReference type="Proteomes" id="UP000035681"/>
    </source>
</evidence>
<feature type="domain" description="STAS" evidence="9">
    <location>
        <begin position="928"/>
        <end position="1083"/>
    </location>
</feature>
<dbReference type="PANTHER" id="PTHR11814">
    <property type="entry name" value="SULFATE TRANSPORTER"/>
    <property type="match status" value="1"/>
</dbReference>
<keyword evidence="4 8" id="KW-0812">Transmembrane</keyword>
<keyword evidence="5 8" id="KW-1133">Transmembrane helix</keyword>
<evidence type="ECO:0000256" key="1">
    <source>
        <dbReference type="ARBA" id="ARBA00004141"/>
    </source>
</evidence>
<dbReference type="InterPro" id="IPR058533">
    <property type="entry name" value="Cation_efflux_TM"/>
</dbReference>
<keyword evidence="6 8" id="KW-0472">Membrane</keyword>
<dbReference type="Pfam" id="PF01545">
    <property type="entry name" value="Cation_efflux"/>
    <property type="match status" value="1"/>
</dbReference>
<reference evidence="11" key="1">
    <citation type="submission" date="2024-02" db="UniProtKB">
        <authorList>
            <consortium name="WormBaseParasite"/>
        </authorList>
    </citation>
    <scope>IDENTIFICATION</scope>
</reference>
<feature type="compositionally biased region" description="Basic and acidic residues" evidence="7">
    <location>
        <begin position="206"/>
        <end position="223"/>
    </location>
</feature>
<feature type="transmembrane region" description="Helical" evidence="8">
    <location>
        <begin position="52"/>
        <end position="77"/>
    </location>
</feature>